<dbReference type="Proteomes" id="UP000271624">
    <property type="component" value="Unassembled WGS sequence"/>
</dbReference>
<accession>A0A3S1AXU1</accession>
<sequence length="544" mass="57358">MYEWLEKEINEIQTLKFHVVETEKGKLDIKKTISPDFCSLLPPSYIAFISKFGGAKLYKKNTAYQVGVLNPPQKKILKSGKGGNLNINASEFVEVVGVSANSIFAPSLLTARAESSGNAGNLNINTPRLSIRDGGIVSTEVVQSSGRGGALTVNSSQAVEVIGTSIYNINSSQLSTRTTGTGTAGNLFVTTPQLQVLDNAQITASTDSQANGGDIALNIQTLLLNNNSLITARATQPNGTAGNLGVNATTVNLRGQSELSVEATNRGNAGNLVMKTKTLNVTEDSRVSVSSPEGRAGTLDINANFIRLNRGRLTAETGLENQQTGAEINLRDLDILLLRNGSQINASANNRAQGGNIRINTNAIVAVAKEDSDIRANAFEGRGGNIDIRTQGLFGIKPAIFPISQSDITASPLLGVQGQINIAQPDIDPTQAIIELPEEVVDATRRVAQICPRNPGDKPLGEFTVTGRGSLPPSPLELMPGTTKLSSIATLEGNGTAKVSNVQSSQPPILEAQGWIKSLDGNIELVAMAPNFTPSTRPVTPTCS</sequence>
<dbReference type="OrthoDB" id="526886at2"/>
<name>A0A3S1AXU1_9CYAN</name>
<protein>
    <recommendedName>
        <fullName evidence="3">Filamentous haemagglutinin FhaB/tRNA nuclease CdiA-like TPS domain-containing protein</fullName>
    </recommendedName>
</protein>
<evidence type="ECO:0008006" key="3">
    <source>
        <dbReference type="Google" id="ProtNLM"/>
    </source>
</evidence>
<dbReference type="EMBL" id="RSCL01000021">
    <property type="protein sequence ID" value="RUT01021.1"/>
    <property type="molecule type" value="Genomic_DNA"/>
</dbReference>
<dbReference type="InterPro" id="IPR011050">
    <property type="entry name" value="Pectin_lyase_fold/virulence"/>
</dbReference>
<dbReference type="Gene3D" id="2.160.20.10">
    <property type="entry name" value="Single-stranded right-handed beta-helix, Pectin lyase-like"/>
    <property type="match status" value="1"/>
</dbReference>
<comment type="caution">
    <text evidence="1">The sequence shown here is derived from an EMBL/GenBank/DDBJ whole genome shotgun (WGS) entry which is preliminary data.</text>
</comment>
<keyword evidence="2" id="KW-1185">Reference proteome</keyword>
<gene>
    <name evidence="1" type="ORF">DSM106972_070270</name>
</gene>
<evidence type="ECO:0000313" key="1">
    <source>
        <dbReference type="EMBL" id="RUT01021.1"/>
    </source>
</evidence>
<organism evidence="1 2">
    <name type="scientific">Dulcicalothrix desertica PCC 7102</name>
    <dbReference type="NCBI Taxonomy" id="232991"/>
    <lineage>
        <taxon>Bacteria</taxon>
        <taxon>Bacillati</taxon>
        <taxon>Cyanobacteriota</taxon>
        <taxon>Cyanophyceae</taxon>
        <taxon>Nostocales</taxon>
        <taxon>Calotrichaceae</taxon>
        <taxon>Dulcicalothrix</taxon>
    </lineage>
</organism>
<proteinExistence type="predicted"/>
<dbReference type="AlphaFoldDB" id="A0A3S1AXU1"/>
<evidence type="ECO:0000313" key="2">
    <source>
        <dbReference type="Proteomes" id="UP000271624"/>
    </source>
</evidence>
<reference evidence="1" key="1">
    <citation type="submission" date="2018-12" db="EMBL/GenBank/DDBJ databases">
        <authorList>
            <person name="Will S."/>
            <person name="Neumann-Schaal M."/>
            <person name="Henke P."/>
        </authorList>
    </citation>
    <scope>NUCLEOTIDE SEQUENCE</scope>
    <source>
        <strain evidence="1">PCC 7102</strain>
    </source>
</reference>
<dbReference type="SUPFAM" id="SSF51126">
    <property type="entry name" value="Pectin lyase-like"/>
    <property type="match status" value="1"/>
</dbReference>
<dbReference type="InterPro" id="IPR012334">
    <property type="entry name" value="Pectin_lyas_fold"/>
</dbReference>
<dbReference type="RefSeq" id="WP_127085154.1">
    <property type="nucleotide sequence ID" value="NZ_RSCL01000021.1"/>
</dbReference>
<reference evidence="1" key="2">
    <citation type="journal article" date="2019" name="Genome Biol. Evol.">
        <title>Day and night: Metabolic profiles and evolutionary relationships of six axenic non-marine cyanobacteria.</title>
        <authorList>
            <person name="Will S.E."/>
            <person name="Henke P."/>
            <person name="Boedeker C."/>
            <person name="Huang S."/>
            <person name="Brinkmann H."/>
            <person name="Rohde M."/>
            <person name="Jarek M."/>
            <person name="Friedl T."/>
            <person name="Seufert S."/>
            <person name="Schumacher M."/>
            <person name="Overmann J."/>
            <person name="Neumann-Schaal M."/>
            <person name="Petersen J."/>
        </authorList>
    </citation>
    <scope>NUCLEOTIDE SEQUENCE [LARGE SCALE GENOMIC DNA]</scope>
    <source>
        <strain evidence="1">PCC 7102</strain>
    </source>
</reference>